<reference evidence="1" key="1">
    <citation type="submission" date="2018-02" db="EMBL/GenBank/DDBJ databases">
        <title>Rhizophora mucronata_Transcriptome.</title>
        <authorList>
            <person name="Meera S.P."/>
            <person name="Sreeshan A."/>
            <person name="Augustine A."/>
        </authorList>
    </citation>
    <scope>NUCLEOTIDE SEQUENCE</scope>
    <source>
        <tissue evidence="1">Leaf</tissue>
    </source>
</reference>
<name>A0A2P2Q518_RHIMU</name>
<dbReference type="AlphaFoldDB" id="A0A2P2Q518"/>
<evidence type="ECO:0000313" key="1">
    <source>
        <dbReference type="EMBL" id="MBX62074.1"/>
    </source>
</evidence>
<protein>
    <submittedName>
        <fullName evidence="1">Uncharacterized protein</fullName>
    </submittedName>
</protein>
<accession>A0A2P2Q518</accession>
<sequence>MTSSSPGFCPKKAPWPTLLSEFIPVEFL</sequence>
<dbReference type="EMBL" id="GGEC01081590">
    <property type="protein sequence ID" value="MBX62074.1"/>
    <property type="molecule type" value="Transcribed_RNA"/>
</dbReference>
<organism evidence="1">
    <name type="scientific">Rhizophora mucronata</name>
    <name type="common">Asiatic mangrove</name>
    <dbReference type="NCBI Taxonomy" id="61149"/>
    <lineage>
        <taxon>Eukaryota</taxon>
        <taxon>Viridiplantae</taxon>
        <taxon>Streptophyta</taxon>
        <taxon>Embryophyta</taxon>
        <taxon>Tracheophyta</taxon>
        <taxon>Spermatophyta</taxon>
        <taxon>Magnoliopsida</taxon>
        <taxon>eudicotyledons</taxon>
        <taxon>Gunneridae</taxon>
        <taxon>Pentapetalae</taxon>
        <taxon>rosids</taxon>
        <taxon>fabids</taxon>
        <taxon>Malpighiales</taxon>
        <taxon>Rhizophoraceae</taxon>
        <taxon>Rhizophora</taxon>
    </lineage>
</organism>
<proteinExistence type="predicted"/>